<name>A0A7Z0LCF1_9STRE</name>
<evidence type="ECO:0000313" key="3">
    <source>
        <dbReference type="EMBL" id="NYS48867.1"/>
    </source>
</evidence>
<comment type="caution">
    <text evidence="3">The sequence shown here is derived from an EMBL/GenBank/DDBJ whole genome shotgun (WGS) entry which is preliminary data.</text>
</comment>
<dbReference type="AlphaFoldDB" id="A0A7Z0LCF1"/>
<dbReference type="PANTHER" id="PTHR22916">
    <property type="entry name" value="GLYCOSYLTRANSFERASE"/>
    <property type="match status" value="1"/>
</dbReference>
<evidence type="ECO:0000256" key="1">
    <source>
        <dbReference type="SAM" id="Coils"/>
    </source>
</evidence>
<organism evidence="3 4">
    <name type="scientific">Streptococcus danieliae</name>
    <dbReference type="NCBI Taxonomy" id="747656"/>
    <lineage>
        <taxon>Bacteria</taxon>
        <taxon>Bacillati</taxon>
        <taxon>Bacillota</taxon>
        <taxon>Bacilli</taxon>
        <taxon>Lactobacillales</taxon>
        <taxon>Streptococcaceae</taxon>
        <taxon>Streptococcus</taxon>
    </lineage>
</organism>
<feature type="coiled-coil region" evidence="1">
    <location>
        <begin position="400"/>
        <end position="434"/>
    </location>
</feature>
<keyword evidence="1" id="KW-0175">Coiled coil</keyword>
<accession>A0A7Z0LCF1</accession>
<dbReference type="Gene3D" id="3.90.550.10">
    <property type="entry name" value="Spore Coat Polysaccharide Biosynthesis Protein SpsA, Chain A"/>
    <property type="match status" value="1"/>
</dbReference>
<reference evidence="3 4" key="1">
    <citation type="submission" date="2020-07" db="EMBL/GenBank/DDBJ databases">
        <title>MOT database genomes.</title>
        <authorList>
            <person name="Joseph S."/>
            <person name="Aduse-Opoku J."/>
            <person name="Hashim A."/>
            <person name="Wade W."/>
            <person name="Curtis M."/>
        </authorList>
    </citation>
    <scope>NUCLEOTIDE SEQUENCE [LARGE SCALE GENOMIC DNA]</scope>
    <source>
        <strain evidence="3 4">CCW311</strain>
    </source>
</reference>
<evidence type="ECO:0000259" key="2">
    <source>
        <dbReference type="Pfam" id="PF00535"/>
    </source>
</evidence>
<dbReference type="EMBL" id="JACBYG010000020">
    <property type="protein sequence ID" value="NYS48867.1"/>
    <property type="molecule type" value="Genomic_DNA"/>
</dbReference>
<dbReference type="Pfam" id="PF00535">
    <property type="entry name" value="Glycos_transf_2"/>
    <property type="match status" value="1"/>
</dbReference>
<keyword evidence="4" id="KW-1185">Reference proteome</keyword>
<gene>
    <name evidence="3" type="ORF">HZY93_02565</name>
</gene>
<sequence length="451" mass="51390">MTQPVVSILCTVYNKAPWLEQTLASFVVQEKNFPVEILIVDDASTDSSWDIIQAFQAKHPDNVLIFSNPVNQGIAKTWVELCSKAKGKYIARCDGDDFWLDPHKLQKQVDLLEANPDSAWSNSDFDIYDERGQFVSAAGFESGTIPLADSYEKMLATRGFTMASTWLVERELMLAANQCLDLSTADDTFNLQLELFQRTKLSYLPEAMVAYVVNTGSDSRPRSYAEQKDRFEKLLATQKAYVRRYPDQLSEILVDLLLERANAFEWELSQAAAGLAGIGFESVTVFFSDESSGFRPEQSQSFALKAAASLEIVLPENCSRVRIDLSERPSFYDQVEVQLSDGRILSPSWSNGLAFGEGYLFKDPDPQLIYDLPQEKQGDKLILSYKMSQIDQVEAADYLVKTLLDRLLSNQKELEQVRENYQRLEMENTIMKNSRRWKITTKVIDLFRRRK</sequence>
<dbReference type="PANTHER" id="PTHR22916:SF3">
    <property type="entry name" value="UDP-GLCNAC:BETAGAL BETA-1,3-N-ACETYLGLUCOSAMINYLTRANSFERASE-LIKE PROTEIN 1"/>
    <property type="match status" value="1"/>
</dbReference>
<dbReference type="InterPro" id="IPR001173">
    <property type="entry name" value="Glyco_trans_2-like"/>
</dbReference>
<dbReference type="Proteomes" id="UP000563349">
    <property type="component" value="Unassembled WGS sequence"/>
</dbReference>
<dbReference type="RefSeq" id="WP_179923524.1">
    <property type="nucleotide sequence ID" value="NZ_CP128228.1"/>
</dbReference>
<dbReference type="InterPro" id="IPR029044">
    <property type="entry name" value="Nucleotide-diphossugar_trans"/>
</dbReference>
<dbReference type="GO" id="GO:0016758">
    <property type="term" value="F:hexosyltransferase activity"/>
    <property type="evidence" value="ECO:0007669"/>
    <property type="project" value="UniProtKB-ARBA"/>
</dbReference>
<evidence type="ECO:0000313" key="4">
    <source>
        <dbReference type="Proteomes" id="UP000563349"/>
    </source>
</evidence>
<feature type="domain" description="Glycosyltransferase 2-like" evidence="2">
    <location>
        <begin position="7"/>
        <end position="128"/>
    </location>
</feature>
<dbReference type="SUPFAM" id="SSF53448">
    <property type="entry name" value="Nucleotide-diphospho-sugar transferases"/>
    <property type="match status" value="1"/>
</dbReference>
<keyword evidence="3" id="KW-0808">Transferase</keyword>
<proteinExistence type="predicted"/>
<protein>
    <submittedName>
        <fullName evidence="3">Glycosyltransferase</fullName>
    </submittedName>
</protein>